<feature type="domain" description="Large ribosomal subunit protein uL6 alpha-beta" evidence="9">
    <location>
        <begin position="91"/>
        <end position="164"/>
    </location>
</feature>
<dbReference type="FunFam" id="3.90.930.12:FF:000002">
    <property type="entry name" value="50S ribosomal protein L6"/>
    <property type="match status" value="1"/>
</dbReference>
<evidence type="ECO:0000259" key="9">
    <source>
        <dbReference type="Pfam" id="PF00347"/>
    </source>
</evidence>
<dbReference type="PIRSF" id="PIRSF002162">
    <property type="entry name" value="Ribosomal_L6"/>
    <property type="match status" value="1"/>
</dbReference>
<dbReference type="PANTHER" id="PTHR11655:SF14">
    <property type="entry name" value="LARGE RIBOSOMAL SUBUNIT PROTEIN UL6M"/>
    <property type="match status" value="1"/>
</dbReference>
<evidence type="ECO:0000256" key="6">
    <source>
        <dbReference type="HAMAP-Rule" id="MF_01365"/>
    </source>
</evidence>
<dbReference type="InterPro" id="IPR020040">
    <property type="entry name" value="Ribosomal_uL6_a/b-dom"/>
</dbReference>
<evidence type="ECO:0000256" key="5">
    <source>
        <dbReference type="ARBA" id="ARBA00023274"/>
    </source>
</evidence>
<comment type="similarity">
    <text evidence="1 6 7">Belongs to the universal ribosomal protein uL6 family.</text>
</comment>
<dbReference type="FunFam" id="3.90.930.12:FF:000001">
    <property type="entry name" value="50S ribosomal protein L6"/>
    <property type="match status" value="1"/>
</dbReference>
<feature type="domain" description="Large ribosomal subunit protein uL6 alpha-beta" evidence="9">
    <location>
        <begin position="12"/>
        <end position="82"/>
    </location>
</feature>
<dbReference type="AlphaFoldDB" id="A0A4Y8P6N2"/>
<evidence type="ECO:0000256" key="4">
    <source>
        <dbReference type="ARBA" id="ARBA00022980"/>
    </source>
</evidence>
<evidence type="ECO:0000256" key="3">
    <source>
        <dbReference type="ARBA" id="ARBA00022884"/>
    </source>
</evidence>
<dbReference type="NCBIfam" id="TIGR03654">
    <property type="entry name" value="L6_bact"/>
    <property type="match status" value="1"/>
</dbReference>
<dbReference type="SUPFAM" id="SSF56053">
    <property type="entry name" value="Ribosomal protein L6"/>
    <property type="match status" value="2"/>
</dbReference>
<dbReference type="GO" id="GO:0003735">
    <property type="term" value="F:structural constituent of ribosome"/>
    <property type="evidence" value="ECO:0007669"/>
    <property type="project" value="UniProtKB-UniRule"/>
</dbReference>
<evidence type="ECO:0000313" key="11">
    <source>
        <dbReference type="Proteomes" id="UP000297713"/>
    </source>
</evidence>
<dbReference type="PRINTS" id="PR00059">
    <property type="entry name" value="RIBOSOMALL6"/>
</dbReference>
<comment type="function">
    <text evidence="6 8">This protein binds to the 23S rRNA, and is important in its secondary structure. It is located near the subunit interface in the base of the L7/L12 stalk, and near the tRNA binding site of the peptidyltransferase center.</text>
</comment>
<keyword evidence="4 6" id="KW-0689">Ribosomal protein</keyword>
<comment type="caution">
    <text evidence="10">The sequence shown here is derived from an EMBL/GenBank/DDBJ whole genome shotgun (WGS) entry which is preliminary data.</text>
</comment>
<dbReference type="OrthoDB" id="9805007at2"/>
<evidence type="ECO:0000256" key="8">
    <source>
        <dbReference type="RuleBase" id="RU003870"/>
    </source>
</evidence>
<reference evidence="10 11" key="1">
    <citation type="submission" date="2016-05" db="EMBL/GenBank/DDBJ databases">
        <title>Diversity and Homogeneity among Thermoacidophilic Verrucomicrobia Methanotrophs Linked with Geographical Origin.</title>
        <authorList>
            <person name="Erikstad H.-A."/>
            <person name="Smestad N.B."/>
            <person name="Ceballos R.M."/>
            <person name="Birkeland N.-K."/>
        </authorList>
    </citation>
    <scope>NUCLEOTIDE SEQUENCE [LARGE SCALE GENOMIC DNA]</scope>
    <source>
        <strain evidence="10 11">Phi</strain>
    </source>
</reference>
<protein>
    <recommendedName>
        <fullName evidence="6">Large ribosomal subunit protein uL6</fullName>
    </recommendedName>
</protein>
<sequence length="179" mass="19747">MSRIGRLPIKLPLGTKVSIEGNNVTIEGKKGKLSHRLPEFLKVQLKDGSLILENTSDTRQSKAMYGLHRSLLYNAVMGVHEGFQKKLEINGVGFRAAVEGKKLVMNLGFSHPVVYEIPQSISVKVQDNTKLTIEGIDKCLVGAVAADIRGFYVPEPYKGKGIRYEGEVIRRKAGKTAQK</sequence>
<dbReference type="RefSeq" id="WP_134440978.1">
    <property type="nucleotide sequence ID" value="NZ_CP065957.1"/>
</dbReference>
<dbReference type="GO" id="GO:0022625">
    <property type="term" value="C:cytosolic large ribosomal subunit"/>
    <property type="evidence" value="ECO:0007669"/>
    <property type="project" value="UniProtKB-UniRule"/>
</dbReference>
<accession>A0A4Y8P6N2</accession>
<keyword evidence="5 6" id="KW-0687">Ribonucleoprotein</keyword>
<dbReference type="InterPro" id="IPR019906">
    <property type="entry name" value="Ribosomal_uL6_bac-type"/>
</dbReference>
<proteinExistence type="inferred from homology"/>
<keyword evidence="2 6" id="KW-0699">rRNA-binding</keyword>
<keyword evidence="11" id="KW-1185">Reference proteome</keyword>
<dbReference type="InterPro" id="IPR036789">
    <property type="entry name" value="Ribosomal_uL6-like_a/b-dom_sf"/>
</dbReference>
<dbReference type="InterPro" id="IPR000702">
    <property type="entry name" value="Ribosomal_uL6-like"/>
</dbReference>
<name>A0A4Y8P6N2_9BACT</name>
<dbReference type="GO" id="GO:0002181">
    <property type="term" value="P:cytoplasmic translation"/>
    <property type="evidence" value="ECO:0007669"/>
    <property type="project" value="TreeGrafter"/>
</dbReference>
<keyword evidence="3 6" id="KW-0694">RNA-binding</keyword>
<dbReference type="Proteomes" id="UP000297713">
    <property type="component" value="Unassembled WGS sequence"/>
</dbReference>
<dbReference type="Gene3D" id="3.90.930.12">
    <property type="entry name" value="Ribosomal protein L6, alpha-beta domain"/>
    <property type="match status" value="2"/>
</dbReference>
<organism evidence="10 11">
    <name type="scientific">Methylacidiphilum caldifontis</name>
    <dbReference type="NCBI Taxonomy" id="2795386"/>
    <lineage>
        <taxon>Bacteria</taxon>
        <taxon>Pseudomonadati</taxon>
        <taxon>Verrucomicrobiota</taxon>
        <taxon>Methylacidiphilae</taxon>
        <taxon>Methylacidiphilales</taxon>
        <taxon>Methylacidiphilaceae</taxon>
        <taxon>Methylacidiphilum (ex Ratnadevi et al. 2023)</taxon>
    </lineage>
</organism>
<dbReference type="PROSITE" id="PS00525">
    <property type="entry name" value="RIBOSOMAL_L6_1"/>
    <property type="match status" value="1"/>
</dbReference>
<comment type="subunit">
    <text evidence="6">Part of the 50S ribosomal subunit.</text>
</comment>
<dbReference type="Pfam" id="PF00347">
    <property type="entry name" value="Ribosomal_L6"/>
    <property type="match status" value="2"/>
</dbReference>
<evidence type="ECO:0000256" key="1">
    <source>
        <dbReference type="ARBA" id="ARBA00009356"/>
    </source>
</evidence>
<gene>
    <name evidence="6" type="primary">rplF</name>
    <name evidence="10" type="ORF">A7Q10_02985</name>
</gene>
<evidence type="ECO:0000313" key="10">
    <source>
        <dbReference type="EMBL" id="TFE65714.1"/>
    </source>
</evidence>
<dbReference type="InterPro" id="IPR002358">
    <property type="entry name" value="Ribosomal_uL6_CS"/>
</dbReference>
<evidence type="ECO:0000256" key="7">
    <source>
        <dbReference type="RuleBase" id="RU003869"/>
    </source>
</evidence>
<dbReference type="PANTHER" id="PTHR11655">
    <property type="entry name" value="60S/50S RIBOSOMAL PROTEIN L6/L9"/>
    <property type="match status" value="1"/>
</dbReference>
<dbReference type="HAMAP" id="MF_01365_B">
    <property type="entry name" value="Ribosomal_uL6_B"/>
    <property type="match status" value="1"/>
</dbReference>
<evidence type="ECO:0000256" key="2">
    <source>
        <dbReference type="ARBA" id="ARBA00022730"/>
    </source>
</evidence>
<dbReference type="EMBL" id="LXQC01000209">
    <property type="protein sequence ID" value="TFE65714.1"/>
    <property type="molecule type" value="Genomic_DNA"/>
</dbReference>
<dbReference type="GO" id="GO:0019843">
    <property type="term" value="F:rRNA binding"/>
    <property type="evidence" value="ECO:0007669"/>
    <property type="project" value="UniProtKB-UniRule"/>
</dbReference>